<comment type="caution">
    <text evidence="2">The sequence shown here is derived from an EMBL/GenBank/DDBJ whole genome shotgun (WGS) entry which is preliminary data.</text>
</comment>
<dbReference type="Proteomes" id="UP000318733">
    <property type="component" value="Unassembled WGS sequence"/>
</dbReference>
<sequence>MITNSKPALIQGSHHTDQRGTLSFVNDFDMADVKRFYIIQNADLKITRGWRAHRIERRWFYVSDGAFRIRIVKIDNWENPDKHLPVEEFILSADQDQVLSIPVGYGSSIQAISEKSKLIVFADYGIENATKDDFLYPQDYFEA</sequence>
<dbReference type="Gene3D" id="2.60.120.10">
    <property type="entry name" value="Jelly Rolls"/>
    <property type="match status" value="1"/>
</dbReference>
<feature type="domain" description="Sugar 3,4-ketoisomerase QdtA cupin" evidence="1">
    <location>
        <begin position="10"/>
        <end position="127"/>
    </location>
</feature>
<accession>A0A556MSZ9</accession>
<evidence type="ECO:0000313" key="2">
    <source>
        <dbReference type="EMBL" id="TSJ43071.1"/>
    </source>
</evidence>
<dbReference type="SUPFAM" id="SSF51182">
    <property type="entry name" value="RmlC-like cupins"/>
    <property type="match status" value="1"/>
</dbReference>
<dbReference type="InterPro" id="IPR011051">
    <property type="entry name" value="RmlC_Cupin_sf"/>
</dbReference>
<reference evidence="2 3" key="1">
    <citation type="submission" date="2019-07" db="EMBL/GenBank/DDBJ databases">
        <authorList>
            <person name="Huq M.A."/>
        </authorList>
    </citation>
    <scope>NUCLEOTIDE SEQUENCE [LARGE SCALE GENOMIC DNA]</scope>
    <source>
        <strain evidence="2 3">MAH-19</strain>
    </source>
</reference>
<dbReference type="EMBL" id="VLPK01000001">
    <property type="protein sequence ID" value="TSJ43071.1"/>
    <property type="molecule type" value="Genomic_DNA"/>
</dbReference>
<evidence type="ECO:0000313" key="3">
    <source>
        <dbReference type="Proteomes" id="UP000318733"/>
    </source>
</evidence>
<dbReference type="InterPro" id="IPR014710">
    <property type="entry name" value="RmlC-like_jellyroll"/>
</dbReference>
<proteinExistence type="predicted"/>
<keyword evidence="3" id="KW-1185">Reference proteome</keyword>
<dbReference type="RefSeq" id="WP_144246636.1">
    <property type="nucleotide sequence ID" value="NZ_VLPK01000001.1"/>
</dbReference>
<organism evidence="2 3">
    <name type="scientific">Mucilaginibacter corticis</name>
    <dbReference type="NCBI Taxonomy" id="2597670"/>
    <lineage>
        <taxon>Bacteria</taxon>
        <taxon>Pseudomonadati</taxon>
        <taxon>Bacteroidota</taxon>
        <taxon>Sphingobacteriia</taxon>
        <taxon>Sphingobacteriales</taxon>
        <taxon>Sphingobacteriaceae</taxon>
        <taxon>Mucilaginibacter</taxon>
    </lineage>
</organism>
<dbReference type="AlphaFoldDB" id="A0A556MSZ9"/>
<dbReference type="Pfam" id="PF05523">
    <property type="entry name" value="FdtA"/>
    <property type="match status" value="1"/>
</dbReference>
<protein>
    <recommendedName>
        <fullName evidence="1">Sugar 3,4-ketoisomerase QdtA cupin domain-containing protein</fullName>
    </recommendedName>
</protein>
<dbReference type="InterPro" id="IPR008894">
    <property type="entry name" value="QdtA_cupin_dom"/>
</dbReference>
<gene>
    <name evidence="2" type="ORF">FO440_02450</name>
</gene>
<evidence type="ECO:0000259" key="1">
    <source>
        <dbReference type="Pfam" id="PF05523"/>
    </source>
</evidence>
<dbReference type="OrthoDB" id="826649at2"/>
<name>A0A556MSZ9_9SPHI</name>